<sequence>MTIEPTEFDLVALARRGLQALLDQAFSEIQYARKYATVDVATRAPTPESAEAMKAAFEAHRVAKERLDRFELLHPDPKWLWEAAIVYRDDRPDVVLTRPGGVTQDEAIAVYQANAGVIDRSEGVVGTFRVRAPKT</sequence>
<gene>
    <name evidence="1" type="ORF">ABIC20_003515</name>
</gene>
<evidence type="ECO:0000313" key="1">
    <source>
        <dbReference type="EMBL" id="MET3866206.1"/>
    </source>
</evidence>
<accession>A0ABV2NIE2</accession>
<dbReference type="EMBL" id="JBEPNW010000002">
    <property type="protein sequence ID" value="MET3866206.1"/>
    <property type="molecule type" value="Genomic_DNA"/>
</dbReference>
<dbReference type="Proteomes" id="UP001549119">
    <property type="component" value="Unassembled WGS sequence"/>
</dbReference>
<proteinExistence type="predicted"/>
<keyword evidence="2" id="KW-1185">Reference proteome</keyword>
<evidence type="ECO:0000313" key="2">
    <source>
        <dbReference type="Proteomes" id="UP001549119"/>
    </source>
</evidence>
<reference evidence="1 2" key="1">
    <citation type="submission" date="2024-06" db="EMBL/GenBank/DDBJ databases">
        <title>Genomics of switchgrass bacterial isolates.</title>
        <authorList>
            <person name="Shade A."/>
        </authorList>
    </citation>
    <scope>NUCLEOTIDE SEQUENCE [LARGE SCALE GENOMIC DNA]</scope>
    <source>
        <strain evidence="1 2">PvP084</strain>
    </source>
</reference>
<protein>
    <submittedName>
        <fullName evidence="1">Uncharacterized protein</fullName>
    </submittedName>
</protein>
<comment type="caution">
    <text evidence="1">The sequence shown here is derived from an EMBL/GenBank/DDBJ whole genome shotgun (WGS) entry which is preliminary data.</text>
</comment>
<dbReference type="RefSeq" id="WP_043074370.1">
    <property type="nucleotide sequence ID" value="NZ_JAZBNP010000001.1"/>
</dbReference>
<organism evidence="1 2">
    <name type="scientific">Methylobacterium radiotolerans</name>
    <dbReference type="NCBI Taxonomy" id="31998"/>
    <lineage>
        <taxon>Bacteria</taxon>
        <taxon>Pseudomonadati</taxon>
        <taxon>Pseudomonadota</taxon>
        <taxon>Alphaproteobacteria</taxon>
        <taxon>Hyphomicrobiales</taxon>
        <taxon>Methylobacteriaceae</taxon>
        <taxon>Methylobacterium</taxon>
    </lineage>
</organism>
<name>A0ABV2NIE2_9HYPH</name>